<gene>
    <name evidence="1" type="ORF">PSNMU_V1.4_AUG-EV-PASAV3_0015730</name>
</gene>
<dbReference type="EMBL" id="CAACVS010000040">
    <property type="protein sequence ID" value="VEU34854.1"/>
    <property type="molecule type" value="Genomic_DNA"/>
</dbReference>
<dbReference type="Proteomes" id="UP000291116">
    <property type="component" value="Unassembled WGS sequence"/>
</dbReference>
<reference evidence="1 2" key="1">
    <citation type="submission" date="2019-01" db="EMBL/GenBank/DDBJ databases">
        <authorList>
            <person name="Ferrante I. M."/>
        </authorList>
    </citation>
    <scope>NUCLEOTIDE SEQUENCE [LARGE SCALE GENOMIC DNA]</scope>
    <source>
        <strain evidence="1 2">B856</strain>
    </source>
</reference>
<dbReference type="AlphaFoldDB" id="A0A448YYL9"/>
<name>A0A448YYL9_9STRA</name>
<evidence type="ECO:0000313" key="1">
    <source>
        <dbReference type="EMBL" id="VEU34854.1"/>
    </source>
</evidence>
<sequence>MHPKGIAPGNYNITNFQTTKPLTSFRNGIPSIKRLHAGKGFERNILAEHTREMESGGLDKVSRGSKHSNTTVLQFGGTEPSEGFLTSEIGESQRIEALEWGCESGHLVQLGSTERSGSGILCGRGKRRSAGGKCEEEGGDLHGEILQFEFICLSRAKGEYLLS</sequence>
<proteinExistence type="predicted"/>
<protein>
    <submittedName>
        <fullName evidence="1">Uncharacterized protein</fullName>
    </submittedName>
</protein>
<organism evidence="1 2">
    <name type="scientific">Pseudo-nitzschia multistriata</name>
    <dbReference type="NCBI Taxonomy" id="183589"/>
    <lineage>
        <taxon>Eukaryota</taxon>
        <taxon>Sar</taxon>
        <taxon>Stramenopiles</taxon>
        <taxon>Ochrophyta</taxon>
        <taxon>Bacillariophyta</taxon>
        <taxon>Bacillariophyceae</taxon>
        <taxon>Bacillariophycidae</taxon>
        <taxon>Bacillariales</taxon>
        <taxon>Bacillariaceae</taxon>
        <taxon>Pseudo-nitzschia</taxon>
    </lineage>
</organism>
<accession>A0A448YYL9</accession>
<evidence type="ECO:0000313" key="2">
    <source>
        <dbReference type="Proteomes" id="UP000291116"/>
    </source>
</evidence>
<keyword evidence="2" id="KW-1185">Reference proteome</keyword>